<dbReference type="InterPro" id="IPR011037">
    <property type="entry name" value="Pyrv_Knase-like_insert_dom_sf"/>
</dbReference>
<name>F0XLH2_GROCL</name>
<dbReference type="SUPFAM" id="SSF141673">
    <property type="entry name" value="MOSC N-terminal domain-like"/>
    <property type="match status" value="1"/>
</dbReference>
<dbReference type="InterPro" id="IPR005302">
    <property type="entry name" value="MoCF_Sase_C"/>
</dbReference>
<dbReference type="OrthoDB" id="17255at2759"/>
<dbReference type="PANTHER" id="PTHR14237:SF34">
    <property type="entry name" value="MOSC DOMAIN PROTEIN (AFU_ORTHOLOGUE AFUA_2G07820)"/>
    <property type="match status" value="1"/>
</dbReference>
<dbReference type="Pfam" id="PF03473">
    <property type="entry name" value="MOSC"/>
    <property type="match status" value="1"/>
</dbReference>
<dbReference type="eggNOG" id="KOG2362">
    <property type="taxonomic scope" value="Eukaryota"/>
</dbReference>
<dbReference type="RefSeq" id="XP_014170741.1">
    <property type="nucleotide sequence ID" value="XM_014315266.1"/>
</dbReference>
<dbReference type="SUPFAM" id="SSF50800">
    <property type="entry name" value="PK beta-barrel domain-like"/>
    <property type="match status" value="1"/>
</dbReference>
<dbReference type="Pfam" id="PF03476">
    <property type="entry name" value="MOSC_N"/>
    <property type="match status" value="1"/>
</dbReference>
<dbReference type="PROSITE" id="PS51340">
    <property type="entry name" value="MOSC"/>
    <property type="match status" value="1"/>
</dbReference>
<dbReference type="InterPro" id="IPR005303">
    <property type="entry name" value="MOCOS_middle"/>
</dbReference>
<dbReference type="GO" id="GO:0030151">
    <property type="term" value="F:molybdenum ion binding"/>
    <property type="evidence" value="ECO:0007669"/>
    <property type="project" value="InterPro"/>
</dbReference>
<sequence>MNFVTMKVTELYVYPVKGLRGIPVLTATIGPQGVRHDRHFMLMTSHRCKTGFTKMQLAGFPECALFSQELDGDSVVVRYHPPDALQGPTTMSPVAPPPLRIPLDPSVAELATWPTNLHGSPATGCRMGETYDAWFRACFGFDVLLVYIGSGQRPVLGETLKPKKRESRVGGRPNRHLSAWLLPALLPGGWLVLLLGGWLALLAYVAAVTGVLGARLHGSGSPTDDPADPADPWLTFTDCAPLLVTSEASGANMSARMSAGMAVPMYKFRPNIVVDGEAAWSEDFWAELQITSSDEAADGQGNHVDKARDFRLLLTSNCARCTSLNVDYGTGAPAAGELGEVLKRLSKDRRVDTGIKYSPVFGRYAFLDGSRDVVVAVGDSVDVVRRNKERTVWDWPSL</sequence>
<protein>
    <submittedName>
        <fullName evidence="2">Mosc domain containing protein</fullName>
    </submittedName>
</protein>
<dbReference type="EMBL" id="GL629794">
    <property type="protein sequence ID" value="EFX01259.1"/>
    <property type="molecule type" value="Genomic_DNA"/>
</dbReference>
<dbReference type="InParanoid" id="F0XLH2"/>
<dbReference type="AlphaFoldDB" id="F0XLH2"/>
<reference evidence="2 3" key="1">
    <citation type="journal article" date="2011" name="Proc. Natl. Acad. Sci. U.S.A.">
        <title>Genome and transcriptome analyses of the mountain pine beetle-fungal symbiont Grosmannia clavigera, a lodgepole pine pathogen.</title>
        <authorList>
            <person name="DiGuistini S."/>
            <person name="Wang Y."/>
            <person name="Liao N.Y."/>
            <person name="Taylor G."/>
            <person name="Tanguay P."/>
            <person name="Feau N."/>
            <person name="Henrissat B."/>
            <person name="Chan S.K."/>
            <person name="Hesse-Orce U."/>
            <person name="Alamouti S.M."/>
            <person name="Tsui C.K.M."/>
            <person name="Docking R.T."/>
            <person name="Levasseur A."/>
            <person name="Haridas S."/>
            <person name="Robertson G."/>
            <person name="Birol I."/>
            <person name="Holt R.A."/>
            <person name="Marra M.A."/>
            <person name="Hamelin R.C."/>
            <person name="Hirst M."/>
            <person name="Jones S.J.M."/>
            <person name="Bohlmann J."/>
            <person name="Breuil C."/>
        </authorList>
    </citation>
    <scope>NUCLEOTIDE SEQUENCE [LARGE SCALE GENOMIC DNA]</scope>
    <source>
        <strain evidence="3">kw1407 / UAMH 11150</strain>
    </source>
</reference>
<dbReference type="STRING" id="655863.F0XLH2"/>
<evidence type="ECO:0000259" key="1">
    <source>
        <dbReference type="PROSITE" id="PS51340"/>
    </source>
</evidence>
<organism evidence="3">
    <name type="scientific">Grosmannia clavigera (strain kw1407 / UAMH 11150)</name>
    <name type="common">Blue stain fungus</name>
    <name type="synonym">Graphiocladiella clavigera</name>
    <dbReference type="NCBI Taxonomy" id="655863"/>
    <lineage>
        <taxon>Eukaryota</taxon>
        <taxon>Fungi</taxon>
        <taxon>Dikarya</taxon>
        <taxon>Ascomycota</taxon>
        <taxon>Pezizomycotina</taxon>
        <taxon>Sordariomycetes</taxon>
        <taxon>Sordariomycetidae</taxon>
        <taxon>Ophiostomatales</taxon>
        <taxon>Ophiostomataceae</taxon>
        <taxon>Leptographium</taxon>
    </lineage>
</organism>
<evidence type="ECO:0000313" key="2">
    <source>
        <dbReference type="EMBL" id="EFX01259.1"/>
    </source>
</evidence>
<keyword evidence="3" id="KW-1185">Reference proteome</keyword>
<dbReference type="Proteomes" id="UP000007796">
    <property type="component" value="Unassembled WGS sequence"/>
</dbReference>
<dbReference type="GeneID" id="25979609"/>
<dbReference type="GO" id="GO:0030170">
    <property type="term" value="F:pyridoxal phosphate binding"/>
    <property type="evidence" value="ECO:0007669"/>
    <property type="project" value="InterPro"/>
</dbReference>
<feature type="domain" description="MOSC" evidence="1">
    <location>
        <begin position="209"/>
        <end position="384"/>
    </location>
</feature>
<dbReference type="GO" id="GO:0003824">
    <property type="term" value="F:catalytic activity"/>
    <property type="evidence" value="ECO:0007669"/>
    <property type="project" value="InterPro"/>
</dbReference>
<gene>
    <name evidence="2" type="ORF">CMQ_6201</name>
</gene>
<proteinExistence type="predicted"/>
<evidence type="ECO:0000313" key="3">
    <source>
        <dbReference type="Proteomes" id="UP000007796"/>
    </source>
</evidence>
<dbReference type="HOGENOM" id="CLU_028286_3_0_1"/>
<accession>F0XLH2</accession>
<dbReference type="PANTHER" id="PTHR14237">
    <property type="entry name" value="MOLYBDOPTERIN COFACTOR SULFURASE MOSC"/>
    <property type="match status" value="1"/>
</dbReference>